<keyword evidence="5" id="KW-0378">Hydrolase</keyword>
<evidence type="ECO:0000256" key="10">
    <source>
        <dbReference type="SAM" id="Phobius"/>
    </source>
</evidence>
<dbReference type="InterPro" id="IPR013320">
    <property type="entry name" value="ConA-like_dom_sf"/>
</dbReference>
<evidence type="ECO:0000256" key="8">
    <source>
        <dbReference type="ARBA" id="ARBA00023295"/>
    </source>
</evidence>
<feature type="transmembrane region" description="Helical" evidence="10">
    <location>
        <begin position="370"/>
        <end position="389"/>
    </location>
</feature>
<evidence type="ECO:0000256" key="4">
    <source>
        <dbReference type="ARBA" id="ARBA00022729"/>
    </source>
</evidence>
<dbReference type="Pfam" id="PF00840">
    <property type="entry name" value="Glyco_hydro_7"/>
    <property type="match status" value="1"/>
</dbReference>
<evidence type="ECO:0000256" key="2">
    <source>
        <dbReference type="ARBA" id="ARBA00006044"/>
    </source>
</evidence>
<keyword evidence="7" id="KW-0119">Carbohydrate metabolism</keyword>
<dbReference type="EC" id="3.2.1.91" evidence="3"/>
<protein>
    <recommendedName>
        <fullName evidence="3">cellulose 1,4-beta-cellobiosidase (non-reducing end)</fullName>
        <ecNumber evidence="3">3.2.1.91</ecNumber>
    </recommendedName>
</protein>
<keyword evidence="4" id="KW-0732">Signal</keyword>
<organism evidence="11">
    <name type="scientific">Haptolina brevifila</name>
    <dbReference type="NCBI Taxonomy" id="156173"/>
    <lineage>
        <taxon>Eukaryota</taxon>
        <taxon>Haptista</taxon>
        <taxon>Haptophyta</taxon>
        <taxon>Prymnesiophyceae</taxon>
        <taxon>Prymnesiales</taxon>
        <taxon>Prymnesiaceae</taxon>
        <taxon>Haptolina</taxon>
    </lineage>
</organism>
<dbReference type="InterPro" id="IPR001722">
    <property type="entry name" value="Glyco_hydro_7"/>
</dbReference>
<comment type="similarity">
    <text evidence="2">Belongs to the glycosyl hydrolase 7 (cellulase C) family.</text>
</comment>
<dbReference type="EMBL" id="HBGU01042060">
    <property type="protein sequence ID" value="CAD9472364.1"/>
    <property type="molecule type" value="Transcribed_RNA"/>
</dbReference>
<dbReference type="PANTHER" id="PTHR33753:SF2">
    <property type="entry name" value="GLYCOSIDE HYDROLASE FAMILY 7 PROTEIN"/>
    <property type="match status" value="1"/>
</dbReference>
<dbReference type="InterPro" id="IPR037019">
    <property type="entry name" value="Glyco_hydro_7_sf"/>
</dbReference>
<proteinExistence type="inferred from homology"/>
<sequence>MGEFSVVRNTGGGTSNCCKEHPIAAGALVDHGSGAISLELQPRNNQQGRNGARAYLADTCDEGRYDHSAYAAWDLLGRSLSFTVDLSSADCGCVAAFYLVGMNQNTNPGYCNGDYYCDAAQVCGFGCVEIDLMEANRRGLTATAHVESDKAGVGKGLGGSSGGAFTSLQYGPGGRVVDTRQQFRVRAYFAADEREQLSNIEITISQDASSKEQLKFSVADASYLKRLTPAVRSGLTPTMSYWSAWDTGFMDAGPCPKDDQDSCGRTVTFSDLAVVEGDFEWHAYPPPSLSPLPPALSPLPSAAQPLLGIASLMLSTGTSTPQRSGIAGFTADGVIVDNDEGRNYTEDRDRAVRGEEQTTVMPGLQGLPSVLVKATGIVVVLLLLHLLLTMRARIRNKTRTVSSTLRCADDNRPHRTVRFAPIEKQREIEDGIEVDSPCGL</sequence>
<evidence type="ECO:0000256" key="3">
    <source>
        <dbReference type="ARBA" id="ARBA00012561"/>
    </source>
</evidence>
<dbReference type="GO" id="GO:0030245">
    <property type="term" value="P:cellulose catabolic process"/>
    <property type="evidence" value="ECO:0007669"/>
    <property type="project" value="UniProtKB-KW"/>
</dbReference>
<comment type="catalytic activity">
    <reaction evidence="1">
        <text>Hydrolysis of (1-&gt;4)-beta-D-glucosidic linkages in cellulose and cellotetraose, releasing cellobiose from the non-reducing ends of the chains.</text>
        <dbReference type="EC" id="3.2.1.91"/>
    </reaction>
</comment>
<keyword evidence="10" id="KW-0812">Transmembrane</keyword>
<reference evidence="11" key="1">
    <citation type="submission" date="2021-01" db="EMBL/GenBank/DDBJ databases">
        <authorList>
            <person name="Corre E."/>
            <person name="Pelletier E."/>
            <person name="Niang G."/>
            <person name="Scheremetjew M."/>
            <person name="Finn R."/>
            <person name="Kale V."/>
            <person name="Holt S."/>
            <person name="Cochrane G."/>
            <person name="Meng A."/>
            <person name="Brown T."/>
            <person name="Cohen L."/>
        </authorList>
    </citation>
    <scope>NUCLEOTIDE SEQUENCE</scope>
    <source>
        <strain evidence="11">UTEX LB 985</strain>
    </source>
</reference>
<evidence type="ECO:0000256" key="1">
    <source>
        <dbReference type="ARBA" id="ARBA00001641"/>
    </source>
</evidence>
<keyword evidence="6" id="KW-0136">Cellulose degradation</keyword>
<accession>A0A7S2E5V8</accession>
<keyword evidence="10" id="KW-1133">Transmembrane helix</keyword>
<evidence type="ECO:0000313" key="11">
    <source>
        <dbReference type="EMBL" id="CAD9472364.1"/>
    </source>
</evidence>
<evidence type="ECO:0000256" key="9">
    <source>
        <dbReference type="ARBA" id="ARBA00023326"/>
    </source>
</evidence>
<dbReference type="PANTHER" id="PTHR33753">
    <property type="entry name" value="1,4-BETA-D-GLUCAN CELLOBIOHYDROLASE B"/>
    <property type="match status" value="1"/>
</dbReference>
<gene>
    <name evidence="11" type="ORF">CBRE1094_LOCUS22950</name>
</gene>
<evidence type="ECO:0000256" key="5">
    <source>
        <dbReference type="ARBA" id="ARBA00022801"/>
    </source>
</evidence>
<evidence type="ECO:0000256" key="7">
    <source>
        <dbReference type="ARBA" id="ARBA00023277"/>
    </source>
</evidence>
<keyword evidence="8" id="KW-0326">Glycosidase</keyword>
<keyword evidence="10" id="KW-0472">Membrane</keyword>
<keyword evidence="9" id="KW-0624">Polysaccharide degradation</keyword>
<name>A0A7S2E5V8_9EUKA</name>
<evidence type="ECO:0000256" key="6">
    <source>
        <dbReference type="ARBA" id="ARBA00023001"/>
    </source>
</evidence>
<dbReference type="SUPFAM" id="SSF49899">
    <property type="entry name" value="Concanavalin A-like lectins/glucanases"/>
    <property type="match status" value="1"/>
</dbReference>
<dbReference type="GO" id="GO:0016162">
    <property type="term" value="F:cellulose 1,4-beta-cellobiosidase activity"/>
    <property type="evidence" value="ECO:0007669"/>
    <property type="project" value="UniProtKB-EC"/>
</dbReference>
<dbReference type="Gene3D" id="2.70.100.10">
    <property type="entry name" value="Glycoside hydrolase, family 7, domain"/>
    <property type="match status" value="1"/>
</dbReference>
<dbReference type="AlphaFoldDB" id="A0A7S2E5V8"/>